<dbReference type="PANTHER" id="PTHR31286:SF167">
    <property type="entry name" value="OS09G0268800 PROTEIN"/>
    <property type="match status" value="1"/>
</dbReference>
<evidence type="ECO:0000313" key="4">
    <source>
        <dbReference type="Proteomes" id="UP000187203"/>
    </source>
</evidence>
<evidence type="ECO:0000259" key="2">
    <source>
        <dbReference type="PROSITE" id="PS50158"/>
    </source>
</evidence>
<dbReference type="PANTHER" id="PTHR31286">
    <property type="entry name" value="GLYCINE-RICH CELL WALL STRUCTURAL PROTEIN 1.8-LIKE"/>
    <property type="match status" value="1"/>
</dbReference>
<dbReference type="Pfam" id="PF14111">
    <property type="entry name" value="DUF4283"/>
    <property type="match status" value="1"/>
</dbReference>
<dbReference type="InterPro" id="IPR025836">
    <property type="entry name" value="Zn_knuckle_CX2CX4HX4C"/>
</dbReference>
<keyword evidence="1" id="KW-0479">Metal-binding</keyword>
<dbReference type="STRING" id="93759.A0A1R3KUQ8"/>
<dbReference type="EMBL" id="AWUE01011236">
    <property type="protein sequence ID" value="OMP10820.1"/>
    <property type="molecule type" value="Genomic_DNA"/>
</dbReference>
<dbReference type="GO" id="GO:0008270">
    <property type="term" value="F:zinc ion binding"/>
    <property type="evidence" value="ECO:0007669"/>
    <property type="project" value="UniProtKB-KW"/>
</dbReference>
<feature type="domain" description="CCHC-type" evidence="2">
    <location>
        <begin position="190"/>
        <end position="204"/>
    </location>
</feature>
<evidence type="ECO:0000256" key="1">
    <source>
        <dbReference type="PROSITE-ProRule" id="PRU00047"/>
    </source>
</evidence>
<evidence type="ECO:0000313" key="3">
    <source>
        <dbReference type="EMBL" id="OMP10820.1"/>
    </source>
</evidence>
<reference evidence="4" key="1">
    <citation type="submission" date="2013-09" db="EMBL/GenBank/DDBJ databases">
        <title>Corchorus olitorius genome sequencing.</title>
        <authorList>
            <person name="Alam M."/>
            <person name="Haque M.S."/>
            <person name="Islam M.S."/>
            <person name="Emdad E.M."/>
            <person name="Islam M.M."/>
            <person name="Ahmed B."/>
            <person name="Halim A."/>
            <person name="Hossen Q.M.M."/>
            <person name="Hossain M.Z."/>
            <person name="Ahmed R."/>
            <person name="Khan M.M."/>
            <person name="Islam R."/>
            <person name="Rashid M.M."/>
            <person name="Khan S.A."/>
            <person name="Rahman M.S."/>
            <person name="Alam M."/>
            <person name="Yahiya A.S."/>
            <person name="Khan M.S."/>
            <person name="Azam M.S."/>
            <person name="Haque T."/>
            <person name="Lashkar M.Z.H."/>
            <person name="Akhand A.I."/>
            <person name="Morshed G."/>
            <person name="Roy S."/>
            <person name="Uddin K.S."/>
            <person name="Rabeya T."/>
            <person name="Hossain A.S."/>
            <person name="Chowdhury A."/>
            <person name="Snigdha A.R."/>
            <person name="Mortoza M.S."/>
            <person name="Matin S.A."/>
            <person name="Hoque S.M.E."/>
            <person name="Islam M.K."/>
            <person name="Roy D.K."/>
            <person name="Haider R."/>
            <person name="Moosa M.M."/>
            <person name="Elias S.M."/>
            <person name="Hasan A.M."/>
            <person name="Jahan S."/>
            <person name="Shafiuddin M."/>
            <person name="Mahmood N."/>
            <person name="Shommy N.S."/>
        </authorList>
    </citation>
    <scope>NUCLEOTIDE SEQUENCE [LARGE SCALE GENOMIC DNA]</scope>
    <source>
        <strain evidence="4">cv. O-4</strain>
    </source>
</reference>
<dbReference type="Proteomes" id="UP000187203">
    <property type="component" value="Unassembled WGS sequence"/>
</dbReference>
<dbReference type="OrthoDB" id="994333at2759"/>
<dbReference type="Pfam" id="PF14392">
    <property type="entry name" value="zf-CCHC_4"/>
    <property type="match status" value="1"/>
</dbReference>
<dbReference type="InterPro" id="IPR001878">
    <property type="entry name" value="Znf_CCHC"/>
</dbReference>
<organism evidence="3 4">
    <name type="scientific">Corchorus olitorius</name>
    <dbReference type="NCBI Taxonomy" id="93759"/>
    <lineage>
        <taxon>Eukaryota</taxon>
        <taxon>Viridiplantae</taxon>
        <taxon>Streptophyta</taxon>
        <taxon>Embryophyta</taxon>
        <taxon>Tracheophyta</taxon>
        <taxon>Spermatophyta</taxon>
        <taxon>Magnoliopsida</taxon>
        <taxon>eudicotyledons</taxon>
        <taxon>Gunneridae</taxon>
        <taxon>Pentapetalae</taxon>
        <taxon>rosids</taxon>
        <taxon>malvids</taxon>
        <taxon>Malvales</taxon>
        <taxon>Malvaceae</taxon>
        <taxon>Grewioideae</taxon>
        <taxon>Apeibeae</taxon>
        <taxon>Corchorus</taxon>
    </lineage>
</organism>
<keyword evidence="1" id="KW-0863">Zinc-finger</keyword>
<dbReference type="AlphaFoldDB" id="A0A1R3KUQ8"/>
<dbReference type="InterPro" id="IPR026960">
    <property type="entry name" value="RVT-Znf"/>
</dbReference>
<protein>
    <recommendedName>
        <fullName evidence="2">CCHC-type domain-containing protein</fullName>
    </recommendedName>
</protein>
<sequence length="436" mass="49170">MVLQFEEPASEERGAGDPEDIVGDLDVLELSTDDDVSIQVKNHSIVGKVASDKVVKVGPLRAIVAKAWPAREIVEIHELEVNTFLFVFKDERDKLKVLKQGPWSVMDCHLVLKEWPKEATLEEIDFTSSKIWVQVHGLPLSYLTKANSMKIGSVFQMVIEMDFEQGFNLKRKGAVAKWVSFKYEHLLEFCYQCGRLGHPAEECRFEHDERKKDYYGHWLRAGSASQKLQSSRNSRGQDKLLDWKKSPPVAEVHAIKKIPIGPPGGQDKVVWHHEKSGNYSVRSGYKLLRSSTNSGAMASCSHTNPKVWSCIWRLSSTPRVKSFIWRACHNALATKANLRKKGMQGTSSDPIDVWQKAAWEFDEFSNSNSLEVPRIEASRQPPHWYPPPLGFVKLNCDAAWDSRREVAGIAVICRDPRGRILEGLNALVRAGSAEVA</sequence>
<dbReference type="InterPro" id="IPR025558">
    <property type="entry name" value="DUF4283"/>
</dbReference>
<name>A0A1R3KUQ8_9ROSI</name>
<proteinExistence type="predicted"/>
<dbReference type="PROSITE" id="PS50158">
    <property type="entry name" value="ZF_CCHC"/>
    <property type="match status" value="1"/>
</dbReference>
<keyword evidence="1" id="KW-0862">Zinc</keyword>
<gene>
    <name evidence="3" type="ORF">COLO4_04241</name>
</gene>
<accession>A0A1R3KUQ8</accession>
<keyword evidence="4" id="KW-1185">Reference proteome</keyword>
<comment type="caution">
    <text evidence="3">The sequence shown here is derived from an EMBL/GenBank/DDBJ whole genome shotgun (WGS) entry which is preliminary data.</text>
</comment>
<dbReference type="GO" id="GO:0003676">
    <property type="term" value="F:nucleic acid binding"/>
    <property type="evidence" value="ECO:0007669"/>
    <property type="project" value="InterPro"/>
</dbReference>
<dbReference type="InterPro" id="IPR040256">
    <property type="entry name" value="At4g02000-like"/>
</dbReference>
<dbReference type="Pfam" id="PF13966">
    <property type="entry name" value="zf-RVT"/>
    <property type="match status" value="1"/>
</dbReference>